<keyword evidence="9" id="KW-0812">Transmembrane</keyword>
<feature type="transmembrane region" description="Helical" evidence="9">
    <location>
        <begin position="438"/>
        <end position="455"/>
    </location>
</feature>
<dbReference type="GO" id="GO:0003713">
    <property type="term" value="F:transcription coactivator activity"/>
    <property type="evidence" value="ECO:0007669"/>
    <property type="project" value="TreeGrafter"/>
</dbReference>
<dbReference type="Gene3D" id="1.10.510.10">
    <property type="entry name" value="Transferase(Phosphotransferase) domain 1"/>
    <property type="match status" value="1"/>
</dbReference>
<keyword evidence="3 6" id="KW-0547">Nucleotide-binding</keyword>
<comment type="similarity">
    <text evidence="7">Belongs to the protein kinase superfamily.</text>
</comment>
<evidence type="ECO:0000256" key="4">
    <source>
        <dbReference type="ARBA" id="ARBA00022777"/>
    </source>
</evidence>
<dbReference type="GO" id="GO:0045944">
    <property type="term" value="P:positive regulation of transcription by RNA polymerase II"/>
    <property type="evidence" value="ECO:0007669"/>
    <property type="project" value="TreeGrafter"/>
</dbReference>
<keyword evidence="9" id="KW-0472">Membrane</keyword>
<feature type="region of interest" description="Disordered" evidence="8">
    <location>
        <begin position="1"/>
        <end position="46"/>
    </location>
</feature>
<evidence type="ECO:0000313" key="12">
    <source>
        <dbReference type="Proteomes" id="UP000261560"/>
    </source>
</evidence>
<dbReference type="GO" id="GO:0007224">
    <property type="term" value="P:smoothened signaling pathway"/>
    <property type="evidence" value="ECO:0007669"/>
    <property type="project" value="TreeGrafter"/>
</dbReference>
<dbReference type="GO" id="GO:0003714">
    <property type="term" value="F:transcription corepressor activity"/>
    <property type="evidence" value="ECO:0007669"/>
    <property type="project" value="TreeGrafter"/>
</dbReference>
<sequence>QPTPARVLFPDGRRGPPAPRAEATPAGLTAPGGSKNPSCGLGCRRRRTVVRRTHGTPHARPRASEPQNPPQCYSAQYLVEKFIGEGSFGKVAKCRNLSTNQEVAVKISKPTRRDAGLDEISALAKITKLDADKYGLIKFIERFEYRHHICIVYELLDQSLLDFMKARKHRPLLIHEIRSIARQLLISLKGLKEINMAHCDIKPDNIMLVNHASEPFRVKLIDFGLTKKPEDIEPGTTMQNIQYRAPEVILGLPLDERVDMWTVGYVLAWLYTGFHIHPADSEYIVIRALTMRQGMPDQELLDQACMSFDDLIQFYQDKTKIREVEMFINLLRQMIEIDPNKRITPEEALKHSFFTMEQPSADSEKSNSQESASPEVHQQPKTTTVPQETAAAPQEKTVKEDVLQQQEATKRNSQAVTSDSCQSSTVVFSYVNSTLSCYLLPSFISLLVFLLLKFIY</sequence>
<dbReference type="SMART" id="SM00220">
    <property type="entry name" value="S_TKc"/>
    <property type="match status" value="1"/>
</dbReference>
<feature type="domain" description="Protein kinase" evidence="10">
    <location>
        <begin position="77"/>
        <end position="354"/>
    </location>
</feature>
<dbReference type="Proteomes" id="UP000261560">
    <property type="component" value="Unplaced"/>
</dbReference>
<dbReference type="Pfam" id="PF00069">
    <property type="entry name" value="Pkinase"/>
    <property type="match status" value="1"/>
</dbReference>
<dbReference type="InterPro" id="IPR017441">
    <property type="entry name" value="Protein_kinase_ATP_BS"/>
</dbReference>
<dbReference type="InterPro" id="IPR008271">
    <property type="entry name" value="Ser/Thr_kinase_AS"/>
</dbReference>
<dbReference type="GO" id="GO:0042771">
    <property type="term" value="P:intrinsic apoptotic signaling pathway in response to DNA damage by p53 class mediator"/>
    <property type="evidence" value="ECO:0007669"/>
    <property type="project" value="TreeGrafter"/>
</dbReference>
<dbReference type="GeneTree" id="ENSGT00940000164472"/>
<evidence type="ECO:0000256" key="6">
    <source>
        <dbReference type="PROSITE-ProRule" id="PRU10141"/>
    </source>
</evidence>
<dbReference type="GO" id="GO:0004674">
    <property type="term" value="F:protein serine/threonine kinase activity"/>
    <property type="evidence" value="ECO:0007669"/>
    <property type="project" value="UniProtKB-KW"/>
</dbReference>
<dbReference type="GO" id="GO:0005524">
    <property type="term" value="F:ATP binding"/>
    <property type="evidence" value="ECO:0007669"/>
    <property type="project" value="UniProtKB-UniRule"/>
</dbReference>
<evidence type="ECO:0000256" key="9">
    <source>
        <dbReference type="SAM" id="Phobius"/>
    </source>
</evidence>
<keyword evidence="4" id="KW-0418">Kinase</keyword>
<evidence type="ECO:0000313" key="11">
    <source>
        <dbReference type="Ensembl" id="ENSOMEP00000004621.1"/>
    </source>
</evidence>
<dbReference type="PROSITE" id="PS00107">
    <property type="entry name" value="PROTEIN_KINASE_ATP"/>
    <property type="match status" value="1"/>
</dbReference>
<evidence type="ECO:0000256" key="8">
    <source>
        <dbReference type="SAM" id="MobiDB-lite"/>
    </source>
</evidence>
<proteinExistence type="inferred from homology"/>
<dbReference type="PANTHER" id="PTHR24058">
    <property type="entry name" value="DUAL SPECIFICITY PROTEIN KINASE"/>
    <property type="match status" value="1"/>
</dbReference>
<dbReference type="Gene3D" id="3.30.200.20">
    <property type="entry name" value="Phosphorylase Kinase, domain 1"/>
    <property type="match status" value="1"/>
</dbReference>
<feature type="binding site" evidence="6">
    <location>
        <position position="106"/>
    </location>
    <ligand>
        <name>ATP</name>
        <dbReference type="ChEBI" id="CHEBI:30616"/>
    </ligand>
</feature>
<dbReference type="AlphaFoldDB" id="A0A3B3BGB5"/>
<keyword evidence="9" id="KW-1133">Transmembrane helix</keyword>
<dbReference type="InterPro" id="IPR011009">
    <property type="entry name" value="Kinase-like_dom_sf"/>
</dbReference>
<feature type="compositionally biased region" description="Polar residues" evidence="8">
    <location>
        <begin position="403"/>
        <end position="416"/>
    </location>
</feature>
<dbReference type="SUPFAM" id="SSF56112">
    <property type="entry name" value="Protein kinase-like (PK-like)"/>
    <property type="match status" value="1"/>
</dbReference>
<dbReference type="GO" id="GO:0004713">
    <property type="term" value="F:protein tyrosine kinase activity"/>
    <property type="evidence" value="ECO:0007669"/>
    <property type="project" value="TreeGrafter"/>
</dbReference>
<dbReference type="InterPro" id="IPR050494">
    <property type="entry name" value="Ser_Thr_dual-spec_kinase"/>
</dbReference>
<dbReference type="GO" id="GO:0005737">
    <property type="term" value="C:cytoplasm"/>
    <property type="evidence" value="ECO:0007669"/>
    <property type="project" value="TreeGrafter"/>
</dbReference>
<dbReference type="InterPro" id="IPR000719">
    <property type="entry name" value="Prot_kinase_dom"/>
</dbReference>
<dbReference type="Ensembl" id="ENSOMET00000008850.1">
    <property type="protein sequence ID" value="ENSOMEP00000004621.1"/>
    <property type="gene ID" value="ENSOMEG00000005725.1"/>
</dbReference>
<organism evidence="11 12">
    <name type="scientific">Oryzias melastigma</name>
    <name type="common">Marine medaka</name>
    <dbReference type="NCBI Taxonomy" id="30732"/>
    <lineage>
        <taxon>Eukaryota</taxon>
        <taxon>Metazoa</taxon>
        <taxon>Chordata</taxon>
        <taxon>Craniata</taxon>
        <taxon>Vertebrata</taxon>
        <taxon>Euteleostomi</taxon>
        <taxon>Actinopterygii</taxon>
        <taxon>Neopterygii</taxon>
        <taxon>Teleostei</taxon>
        <taxon>Neoteleostei</taxon>
        <taxon>Acanthomorphata</taxon>
        <taxon>Ovalentaria</taxon>
        <taxon>Atherinomorphae</taxon>
        <taxon>Beloniformes</taxon>
        <taxon>Adrianichthyidae</taxon>
        <taxon>Oryziinae</taxon>
        <taxon>Oryzias</taxon>
    </lineage>
</organism>
<feature type="region of interest" description="Disordered" evidence="8">
    <location>
        <begin position="51"/>
        <end position="70"/>
    </location>
</feature>
<keyword evidence="1 7" id="KW-0723">Serine/threonine-protein kinase</keyword>
<evidence type="ECO:0000259" key="10">
    <source>
        <dbReference type="PROSITE" id="PS50011"/>
    </source>
</evidence>
<name>A0A3B3BGB5_ORYME</name>
<dbReference type="GO" id="GO:0046332">
    <property type="term" value="F:SMAD binding"/>
    <property type="evidence" value="ECO:0007669"/>
    <property type="project" value="TreeGrafter"/>
</dbReference>
<protein>
    <recommendedName>
        <fullName evidence="10">Protein kinase domain-containing protein</fullName>
    </recommendedName>
</protein>
<keyword evidence="12" id="KW-1185">Reference proteome</keyword>
<dbReference type="PROSITE" id="PS50011">
    <property type="entry name" value="PROTEIN_KINASE_DOM"/>
    <property type="match status" value="1"/>
</dbReference>
<evidence type="ECO:0000256" key="1">
    <source>
        <dbReference type="ARBA" id="ARBA00022527"/>
    </source>
</evidence>
<evidence type="ECO:0000256" key="5">
    <source>
        <dbReference type="ARBA" id="ARBA00022840"/>
    </source>
</evidence>
<keyword evidence="5 6" id="KW-0067">ATP-binding</keyword>
<feature type="compositionally biased region" description="Basic residues" evidence="8">
    <location>
        <begin position="51"/>
        <end position="61"/>
    </location>
</feature>
<dbReference type="PANTHER" id="PTHR24058:SF53">
    <property type="entry name" value="HOMEODOMAIN-INTERACTING PROTEIN KINASE 2"/>
    <property type="match status" value="1"/>
</dbReference>
<feature type="region of interest" description="Disordered" evidence="8">
    <location>
        <begin position="359"/>
        <end position="416"/>
    </location>
</feature>
<reference evidence="11" key="2">
    <citation type="submission" date="2025-09" db="UniProtKB">
        <authorList>
            <consortium name="Ensembl"/>
        </authorList>
    </citation>
    <scope>IDENTIFICATION</scope>
</reference>
<evidence type="ECO:0000256" key="2">
    <source>
        <dbReference type="ARBA" id="ARBA00022679"/>
    </source>
</evidence>
<evidence type="ECO:0000256" key="3">
    <source>
        <dbReference type="ARBA" id="ARBA00022741"/>
    </source>
</evidence>
<dbReference type="PROSITE" id="PS00108">
    <property type="entry name" value="PROTEIN_KINASE_ST"/>
    <property type="match status" value="1"/>
</dbReference>
<evidence type="ECO:0000256" key="7">
    <source>
        <dbReference type="RuleBase" id="RU000304"/>
    </source>
</evidence>
<keyword evidence="2" id="KW-0808">Transferase</keyword>
<dbReference type="GO" id="GO:0016605">
    <property type="term" value="C:PML body"/>
    <property type="evidence" value="ECO:0007669"/>
    <property type="project" value="TreeGrafter"/>
</dbReference>
<dbReference type="OMA" id="CYSAQYL"/>
<accession>A0A3B3BGB5</accession>
<reference evidence="11" key="1">
    <citation type="submission" date="2025-08" db="UniProtKB">
        <authorList>
            <consortium name="Ensembl"/>
        </authorList>
    </citation>
    <scope>IDENTIFICATION</scope>
</reference>